<dbReference type="Pfam" id="PF02515">
    <property type="entry name" value="CoA_transf_3"/>
    <property type="match status" value="1"/>
</dbReference>
<sequence length="377" mass="42490">MVLQAIRVLDLTRLLPGPYCTLMLADFGAEVIKVEDPVAGDYLRDFEPKLDADSAVFHSLNRNKKSICLDLKTEKERSHFLKLVETADVVMESFRPGVMKRLGLDYETLKQINPRLIYCAITGYGQTGPYKNKPGHDINYLSYAGLLHVMGEKDRKPVIPATQIADIGGGAYPAIAGILLALFEREKTGKGQLVDVSMLDGVVSWMHMLLPNVFAEREVTRGEELLNGGFACYQVYETKDNRFLSMGGIEQKFWKVFCEGIERQDFIDCLDAPKEKQEQMIHEIQTNIAGKTLEEWLDIFSEKEACVTPVKIMEETLEDSQLQAREMIQTIAHPELGNMKQIGNPIKLSESPKETFLPAPKRGEHTELILREIGVLN</sequence>
<evidence type="ECO:0000313" key="2">
    <source>
        <dbReference type="Proteomes" id="UP000285456"/>
    </source>
</evidence>
<dbReference type="InterPro" id="IPR044855">
    <property type="entry name" value="CoA-Trfase_III_dom3_sf"/>
</dbReference>
<dbReference type="Gene3D" id="3.40.50.10540">
    <property type="entry name" value="Crotonobetainyl-coa:carnitine coa-transferase, domain 1"/>
    <property type="match status" value="1"/>
</dbReference>
<dbReference type="PANTHER" id="PTHR48228:SF5">
    <property type="entry name" value="ALPHA-METHYLACYL-COA RACEMASE"/>
    <property type="match status" value="1"/>
</dbReference>
<dbReference type="RefSeq" id="WP_118889856.1">
    <property type="nucleotide sequence ID" value="NZ_PHUT01000012.1"/>
</dbReference>
<evidence type="ECO:0000313" key="1">
    <source>
        <dbReference type="EMBL" id="RHW30573.1"/>
    </source>
</evidence>
<proteinExistence type="predicted"/>
<gene>
    <name evidence="1" type="ORF">D1B32_15770</name>
</gene>
<accession>A0A417YD76</accession>
<dbReference type="InterPro" id="IPR050509">
    <property type="entry name" value="CoA-transferase_III"/>
</dbReference>
<keyword evidence="1" id="KW-0808">Transferase</keyword>
<protein>
    <submittedName>
        <fullName evidence="1">CoA transferase</fullName>
    </submittedName>
</protein>
<dbReference type="Gene3D" id="3.30.1540.10">
    <property type="entry name" value="formyl-coa transferase, domain 3"/>
    <property type="match status" value="1"/>
</dbReference>
<organism evidence="1 2">
    <name type="scientific">Oceanobacillus profundus</name>
    <dbReference type="NCBI Taxonomy" id="372463"/>
    <lineage>
        <taxon>Bacteria</taxon>
        <taxon>Bacillati</taxon>
        <taxon>Bacillota</taxon>
        <taxon>Bacilli</taxon>
        <taxon>Bacillales</taxon>
        <taxon>Bacillaceae</taxon>
        <taxon>Oceanobacillus</taxon>
    </lineage>
</organism>
<dbReference type="PANTHER" id="PTHR48228">
    <property type="entry name" value="SUCCINYL-COA--D-CITRAMALATE COA-TRANSFERASE"/>
    <property type="match status" value="1"/>
</dbReference>
<comment type="caution">
    <text evidence="1">The sequence shown here is derived from an EMBL/GenBank/DDBJ whole genome shotgun (WGS) entry which is preliminary data.</text>
</comment>
<dbReference type="Proteomes" id="UP000285456">
    <property type="component" value="Unassembled WGS sequence"/>
</dbReference>
<dbReference type="OrthoDB" id="9797653at2"/>
<dbReference type="GO" id="GO:0016740">
    <property type="term" value="F:transferase activity"/>
    <property type="evidence" value="ECO:0007669"/>
    <property type="project" value="UniProtKB-KW"/>
</dbReference>
<dbReference type="InterPro" id="IPR023606">
    <property type="entry name" value="CoA-Trfase_III_dom_1_sf"/>
</dbReference>
<reference evidence="1 2" key="1">
    <citation type="journal article" date="2007" name="Int. J. Syst. Evol. Microbiol.">
        <title>Oceanobacillus profundus sp. nov., isolated from a deep-sea sediment core.</title>
        <authorList>
            <person name="Kim Y.G."/>
            <person name="Choi D.H."/>
            <person name="Hyun S."/>
            <person name="Cho B.C."/>
        </authorList>
    </citation>
    <scope>NUCLEOTIDE SEQUENCE [LARGE SCALE GENOMIC DNA]</scope>
    <source>
        <strain evidence="1 2">DSM 18246</strain>
    </source>
</reference>
<dbReference type="AlphaFoldDB" id="A0A417YD76"/>
<dbReference type="EMBL" id="QWEH01000012">
    <property type="protein sequence ID" value="RHW30573.1"/>
    <property type="molecule type" value="Genomic_DNA"/>
</dbReference>
<dbReference type="SUPFAM" id="SSF89796">
    <property type="entry name" value="CoA-transferase family III (CaiB/BaiF)"/>
    <property type="match status" value="1"/>
</dbReference>
<dbReference type="InterPro" id="IPR003673">
    <property type="entry name" value="CoA-Trfase_fam_III"/>
</dbReference>
<keyword evidence="2" id="KW-1185">Reference proteome</keyword>
<name>A0A417YD76_9BACI</name>